<evidence type="ECO:0000313" key="2">
    <source>
        <dbReference type="Proteomes" id="UP000778797"/>
    </source>
</evidence>
<name>A0ABS8EP24_9FLAO</name>
<dbReference type="Proteomes" id="UP000778797">
    <property type="component" value="Unassembled WGS sequence"/>
</dbReference>
<reference evidence="2" key="2">
    <citation type="submission" date="2023-07" db="EMBL/GenBank/DDBJ databases">
        <title>Genome of Winogradskyella sp. E313.</title>
        <authorList>
            <person name="Zhou Y."/>
        </authorList>
    </citation>
    <scope>NUCLEOTIDE SEQUENCE [LARGE SCALE GENOMIC DNA]</scope>
    <source>
        <strain evidence="2">E313</strain>
    </source>
</reference>
<organism evidence="1 2">
    <name type="scientific">Winogradskyella immobilis</name>
    <dbReference type="NCBI Taxonomy" id="2816852"/>
    <lineage>
        <taxon>Bacteria</taxon>
        <taxon>Pseudomonadati</taxon>
        <taxon>Bacteroidota</taxon>
        <taxon>Flavobacteriia</taxon>
        <taxon>Flavobacteriales</taxon>
        <taxon>Flavobacteriaceae</taxon>
        <taxon>Winogradskyella</taxon>
    </lineage>
</organism>
<comment type="caution">
    <text evidence="1">The sequence shown here is derived from an EMBL/GenBank/DDBJ whole genome shotgun (WGS) entry which is preliminary data.</text>
</comment>
<sequence length="207" mass="24070">MRKFIIPVLIAISFTLQSCKNETKTQNTFNSDDIETKRHLLENDGIQLFLPVEFERYSASKYERLLDSLVNKKEFELERERLKNIRKLDGNNYIYYASNLGTTFLANTIPYAPIAKQDAQKLLGIIQQNQSSIAKDTNVEFTRITAKFRALPSAQIFKAIFRVDKKKGDKSFFQQAYFINSNQKSILINITTPIDIDFDPYIEKMIF</sequence>
<dbReference type="EMBL" id="JAFMPT010000013">
    <property type="protein sequence ID" value="MCC1484953.1"/>
    <property type="molecule type" value="Genomic_DNA"/>
</dbReference>
<keyword evidence="2" id="KW-1185">Reference proteome</keyword>
<accession>A0ABS8EP24</accession>
<evidence type="ECO:0008006" key="3">
    <source>
        <dbReference type="Google" id="ProtNLM"/>
    </source>
</evidence>
<gene>
    <name evidence="1" type="ORF">J1C55_10150</name>
</gene>
<dbReference type="PROSITE" id="PS51257">
    <property type="entry name" value="PROKAR_LIPOPROTEIN"/>
    <property type="match status" value="1"/>
</dbReference>
<reference evidence="2" key="1">
    <citation type="submission" date="2021-03" db="EMBL/GenBank/DDBJ databases">
        <title>Genome of Cognatishimia sp. F0-27.</title>
        <authorList>
            <person name="Ping X."/>
        </authorList>
    </citation>
    <scope>NUCLEOTIDE SEQUENCE [LARGE SCALE GENOMIC DNA]</scope>
    <source>
        <strain evidence="2">E313</strain>
    </source>
</reference>
<evidence type="ECO:0000313" key="1">
    <source>
        <dbReference type="EMBL" id="MCC1484953.1"/>
    </source>
</evidence>
<protein>
    <recommendedName>
        <fullName evidence="3">Lipoprotein</fullName>
    </recommendedName>
</protein>
<proteinExistence type="predicted"/>